<feature type="region of interest" description="Disordered" evidence="1">
    <location>
        <begin position="1"/>
        <end position="72"/>
    </location>
</feature>
<evidence type="ECO:0000313" key="3">
    <source>
        <dbReference type="Proteomes" id="UP001148786"/>
    </source>
</evidence>
<dbReference type="AlphaFoldDB" id="A0A9W8K5T0"/>
<evidence type="ECO:0000256" key="1">
    <source>
        <dbReference type="SAM" id="MobiDB-lite"/>
    </source>
</evidence>
<protein>
    <submittedName>
        <fullName evidence="2">Uncharacterized protein</fullName>
    </submittedName>
</protein>
<comment type="caution">
    <text evidence="2">The sequence shown here is derived from an EMBL/GenBank/DDBJ whole genome shotgun (WGS) entry which is preliminary data.</text>
</comment>
<sequence>MEKPVVKPLPGRPRKKEAKSKWANKPKVDKGKKVAIDLTAGDSDEVAHPRNGSVDSFATSSQYQEPRTAEEA</sequence>
<feature type="compositionally biased region" description="Basic and acidic residues" evidence="1">
    <location>
        <begin position="26"/>
        <end position="35"/>
    </location>
</feature>
<dbReference type="EMBL" id="JANKHO010000201">
    <property type="protein sequence ID" value="KAJ3513386.1"/>
    <property type="molecule type" value="Genomic_DNA"/>
</dbReference>
<keyword evidence="3" id="KW-1185">Reference proteome</keyword>
<organism evidence="2 3">
    <name type="scientific">Agrocybe chaxingu</name>
    <dbReference type="NCBI Taxonomy" id="84603"/>
    <lineage>
        <taxon>Eukaryota</taxon>
        <taxon>Fungi</taxon>
        <taxon>Dikarya</taxon>
        <taxon>Basidiomycota</taxon>
        <taxon>Agaricomycotina</taxon>
        <taxon>Agaricomycetes</taxon>
        <taxon>Agaricomycetidae</taxon>
        <taxon>Agaricales</taxon>
        <taxon>Agaricineae</taxon>
        <taxon>Strophariaceae</taxon>
        <taxon>Agrocybe</taxon>
    </lineage>
</organism>
<evidence type="ECO:0000313" key="2">
    <source>
        <dbReference type="EMBL" id="KAJ3513386.1"/>
    </source>
</evidence>
<feature type="compositionally biased region" description="Basic residues" evidence="1">
    <location>
        <begin position="12"/>
        <end position="24"/>
    </location>
</feature>
<name>A0A9W8K5T0_9AGAR</name>
<feature type="compositionally biased region" description="Polar residues" evidence="1">
    <location>
        <begin position="53"/>
        <end position="65"/>
    </location>
</feature>
<reference evidence="2" key="1">
    <citation type="submission" date="2022-07" db="EMBL/GenBank/DDBJ databases">
        <title>Genome Sequence of Agrocybe chaxingu.</title>
        <authorList>
            <person name="Buettner E."/>
        </authorList>
    </citation>
    <scope>NUCLEOTIDE SEQUENCE</scope>
    <source>
        <strain evidence="2">MP-N11</strain>
    </source>
</reference>
<gene>
    <name evidence="2" type="ORF">NLJ89_g2983</name>
</gene>
<dbReference type="Proteomes" id="UP001148786">
    <property type="component" value="Unassembled WGS sequence"/>
</dbReference>
<accession>A0A9W8K5T0</accession>
<proteinExistence type="predicted"/>